<feature type="transmembrane region" description="Helical" evidence="5">
    <location>
        <begin position="168"/>
        <end position="189"/>
    </location>
</feature>
<dbReference type="GO" id="GO:0016020">
    <property type="term" value="C:membrane"/>
    <property type="evidence" value="ECO:0007669"/>
    <property type="project" value="UniProtKB-SubCell"/>
</dbReference>
<dbReference type="EMBL" id="VCGU01000009">
    <property type="protein sequence ID" value="TRY70328.1"/>
    <property type="molecule type" value="Genomic_DNA"/>
</dbReference>
<feature type="transmembrane region" description="Helical" evidence="5">
    <location>
        <begin position="24"/>
        <end position="45"/>
    </location>
</feature>
<dbReference type="OMA" id="SGWRYLM"/>
<dbReference type="PROSITE" id="PS50850">
    <property type="entry name" value="MFS"/>
    <property type="match status" value="1"/>
</dbReference>
<feature type="transmembrane region" description="Helical" evidence="5">
    <location>
        <begin position="347"/>
        <end position="368"/>
    </location>
</feature>
<dbReference type="SUPFAM" id="SSF103473">
    <property type="entry name" value="MFS general substrate transporter"/>
    <property type="match status" value="1"/>
</dbReference>
<protein>
    <recommendedName>
        <fullName evidence="6">Major facilitator superfamily (MFS) profile domain-containing protein</fullName>
    </recommendedName>
</protein>
<dbReference type="Pfam" id="PF00083">
    <property type="entry name" value="Sugar_tr"/>
    <property type="match status" value="1"/>
</dbReference>
<feature type="transmembrane region" description="Helical" evidence="5">
    <location>
        <begin position="463"/>
        <end position="485"/>
    </location>
</feature>
<evidence type="ECO:0000313" key="8">
    <source>
        <dbReference type="Proteomes" id="UP000318571"/>
    </source>
</evidence>
<evidence type="ECO:0000256" key="5">
    <source>
        <dbReference type="SAM" id="Phobius"/>
    </source>
</evidence>
<dbReference type="GO" id="GO:0022857">
    <property type="term" value="F:transmembrane transporter activity"/>
    <property type="evidence" value="ECO:0007669"/>
    <property type="project" value="InterPro"/>
</dbReference>
<feature type="transmembrane region" description="Helical" evidence="5">
    <location>
        <begin position="377"/>
        <end position="396"/>
    </location>
</feature>
<keyword evidence="2 5" id="KW-0812">Transmembrane</keyword>
<feature type="transmembrane region" description="Helical" evidence="5">
    <location>
        <begin position="230"/>
        <end position="248"/>
    </location>
</feature>
<keyword evidence="3 5" id="KW-1133">Transmembrane helix</keyword>
<evidence type="ECO:0000256" key="2">
    <source>
        <dbReference type="ARBA" id="ARBA00022692"/>
    </source>
</evidence>
<keyword evidence="8" id="KW-1185">Reference proteome</keyword>
<organism evidence="7 8">
    <name type="scientific">Tigriopus californicus</name>
    <name type="common">Marine copepod</name>
    <dbReference type="NCBI Taxonomy" id="6832"/>
    <lineage>
        <taxon>Eukaryota</taxon>
        <taxon>Metazoa</taxon>
        <taxon>Ecdysozoa</taxon>
        <taxon>Arthropoda</taxon>
        <taxon>Crustacea</taxon>
        <taxon>Multicrustacea</taxon>
        <taxon>Hexanauplia</taxon>
        <taxon>Copepoda</taxon>
        <taxon>Harpacticoida</taxon>
        <taxon>Harpacticidae</taxon>
        <taxon>Tigriopus</taxon>
    </lineage>
</organism>
<dbReference type="Gene3D" id="1.20.1250.20">
    <property type="entry name" value="MFS general substrate transporter like domains"/>
    <property type="match status" value="1"/>
</dbReference>
<evidence type="ECO:0000256" key="4">
    <source>
        <dbReference type="ARBA" id="ARBA00023136"/>
    </source>
</evidence>
<keyword evidence="4 5" id="KW-0472">Membrane</keyword>
<comment type="caution">
    <text evidence="7">The sequence shown here is derived from an EMBL/GenBank/DDBJ whole genome shotgun (WGS) entry which is preliminary data.</text>
</comment>
<reference evidence="7 8" key="1">
    <citation type="journal article" date="2018" name="Nat. Ecol. Evol.">
        <title>Genomic signatures of mitonuclear coevolution across populations of Tigriopus californicus.</title>
        <authorList>
            <person name="Barreto F.S."/>
            <person name="Watson E.T."/>
            <person name="Lima T.G."/>
            <person name="Willett C.S."/>
            <person name="Edmands S."/>
            <person name="Li W."/>
            <person name="Burton R.S."/>
        </authorList>
    </citation>
    <scope>NUCLEOTIDE SEQUENCE [LARGE SCALE GENOMIC DNA]</scope>
    <source>
        <strain evidence="7 8">San Diego</strain>
    </source>
</reference>
<feature type="transmembrane region" description="Helical" evidence="5">
    <location>
        <begin position="115"/>
        <end position="132"/>
    </location>
</feature>
<feature type="transmembrane region" description="Helical" evidence="5">
    <location>
        <begin position="318"/>
        <end position="335"/>
    </location>
</feature>
<evidence type="ECO:0000259" key="6">
    <source>
        <dbReference type="PROSITE" id="PS50850"/>
    </source>
</evidence>
<comment type="subcellular location">
    <subcellularLocation>
        <location evidence="1">Membrane</location>
        <topology evidence="1">Multi-pass membrane protein</topology>
    </subcellularLocation>
</comment>
<dbReference type="InterPro" id="IPR005828">
    <property type="entry name" value="MFS_sugar_transport-like"/>
</dbReference>
<evidence type="ECO:0000256" key="3">
    <source>
        <dbReference type="ARBA" id="ARBA00022989"/>
    </source>
</evidence>
<dbReference type="InterPro" id="IPR036259">
    <property type="entry name" value="MFS_trans_sf"/>
</dbReference>
<dbReference type="Proteomes" id="UP000318571">
    <property type="component" value="Chromosome 9"/>
</dbReference>
<proteinExistence type="predicted"/>
<evidence type="ECO:0000256" key="1">
    <source>
        <dbReference type="ARBA" id="ARBA00004141"/>
    </source>
</evidence>
<name>A0A553NY36_TIGCA</name>
<dbReference type="OrthoDB" id="5141738at2759"/>
<dbReference type="CDD" id="cd17317">
    <property type="entry name" value="MFS_SLC22"/>
    <property type="match status" value="1"/>
</dbReference>
<feature type="domain" description="Major facilitator superfamily (MFS) profile" evidence="6">
    <location>
        <begin position="72"/>
        <end position="490"/>
    </location>
</feature>
<feature type="transmembrane region" description="Helical" evidence="5">
    <location>
        <begin position="402"/>
        <end position="425"/>
    </location>
</feature>
<dbReference type="InterPro" id="IPR020846">
    <property type="entry name" value="MFS_dom"/>
</dbReference>
<dbReference type="STRING" id="6832.A0A553NY36"/>
<dbReference type="AlphaFoldDB" id="A0A553NY36"/>
<evidence type="ECO:0000313" key="7">
    <source>
        <dbReference type="EMBL" id="TRY70328.1"/>
    </source>
</evidence>
<gene>
    <name evidence="7" type="ORF">TCAL_02403</name>
</gene>
<dbReference type="PANTHER" id="PTHR24064">
    <property type="entry name" value="SOLUTE CARRIER FAMILY 22 MEMBER"/>
    <property type="match status" value="1"/>
</dbReference>
<feature type="transmembrane region" description="Helical" evidence="5">
    <location>
        <begin position="201"/>
        <end position="224"/>
    </location>
</feature>
<accession>A0A553NY36</accession>
<feature type="transmembrane region" description="Helical" evidence="5">
    <location>
        <begin position="437"/>
        <end position="457"/>
    </location>
</feature>
<sequence length="507" mass="56705">MSPNNSFDDILLHLGEFGPYQRRIYFLLFIPTIFSAMQKLSWVFLGANVPHRCRLPDEFANATFQLDTKVESCSYLNDQGIAVACDRGWIYDRTVFGSSAVMDWDLVCENKSSRATAQSLFMLGVLIGSYAFGALSDKFGRKPAFMASILIQAAFGILSGIAPNYWTFVLARMVIGMTTSGVFLVSYVLAMEMVGPSYRVIAGTLCQYYYTLGFFIIAATAYYLNFDWQLLQIVLTVPTALFLAYWWIMPESVRWLIQKGRMDEAQRQIRWVAKRNGVDEIPDQDLEELLGKNEDHEAPIKNAGLLDLFKTPRLRMRTLNLFFSWFVNSGTYYGLSLNTSNMGGDPYWNFLLSGFVEIPAYAFNLLVLNRPFIGRRLTLSGCLSVGGLALFATLFVPSNQTWVLIALTTFGKLAITASYGVVYIFSAEIYPTEVRNMGMGASSMCARIGGILCPYLNLLGDYWTALPLIVYGSLALLAGVLALLLPETLNKKLPETLEDGENFGTEE</sequence>